<dbReference type="InterPro" id="IPR000652">
    <property type="entry name" value="Triosephosphate_isomerase"/>
</dbReference>
<dbReference type="InterPro" id="IPR013785">
    <property type="entry name" value="Aldolase_TIM"/>
</dbReference>
<keyword evidence="2 3" id="KW-0413">Isomerase</keyword>
<dbReference type="Pfam" id="PF00121">
    <property type="entry name" value="TIM"/>
    <property type="match status" value="1"/>
</dbReference>
<dbReference type="CDD" id="cd00311">
    <property type="entry name" value="TIM"/>
    <property type="match status" value="1"/>
</dbReference>
<keyword evidence="3" id="KW-0963">Cytoplasm</keyword>
<dbReference type="EMBL" id="CP002355">
    <property type="protein sequence ID" value="ADR32956.1"/>
    <property type="molecule type" value="Genomic_DNA"/>
</dbReference>
<comment type="pathway">
    <text evidence="3">Carbohydrate degradation; glycolysis; D-glyceraldehyde 3-phosphate from glycerone phosphate: step 1/1.</text>
</comment>
<comment type="catalytic activity">
    <reaction evidence="3">
        <text>D-glyceraldehyde 3-phosphate = dihydroxyacetone phosphate</text>
        <dbReference type="Rhea" id="RHEA:18585"/>
        <dbReference type="ChEBI" id="CHEBI:57642"/>
        <dbReference type="ChEBI" id="CHEBI:59776"/>
        <dbReference type="EC" id="5.3.1.1"/>
    </reaction>
</comment>
<keyword evidence="3" id="KW-0324">Glycolysis</keyword>
<dbReference type="GO" id="GO:0006096">
    <property type="term" value="P:glycolytic process"/>
    <property type="evidence" value="ECO:0007669"/>
    <property type="project" value="UniProtKB-UniPathway"/>
</dbReference>
<dbReference type="InterPro" id="IPR035990">
    <property type="entry name" value="TIM_sf"/>
</dbReference>
<organism evidence="4 5">
    <name type="scientific">Sulfuricurvum kujiense (strain ATCC BAA-921 / DSM 16994 / JCM 11577 / YK-1)</name>
    <dbReference type="NCBI Taxonomy" id="709032"/>
    <lineage>
        <taxon>Bacteria</taxon>
        <taxon>Pseudomonadati</taxon>
        <taxon>Campylobacterota</taxon>
        <taxon>Epsilonproteobacteria</taxon>
        <taxon>Campylobacterales</taxon>
        <taxon>Sulfurimonadaceae</taxon>
        <taxon>Sulfuricurvum</taxon>
    </lineage>
</organism>
<protein>
    <recommendedName>
        <fullName evidence="3">Triosephosphate isomerase</fullName>
        <ecNumber evidence="3">5.3.1.1</ecNumber>
    </recommendedName>
</protein>
<comment type="pathway">
    <text evidence="3">Carbohydrate biosynthesis; gluconeogenesis.</text>
</comment>
<dbReference type="RefSeq" id="WP_013459153.1">
    <property type="nucleotide sequence ID" value="NC_014762.1"/>
</dbReference>
<dbReference type="KEGG" id="sku:Sulku_0289"/>
<keyword evidence="3" id="KW-0312">Gluconeogenesis</keyword>
<dbReference type="UniPathway" id="UPA00109">
    <property type="reaction ID" value="UER00189"/>
</dbReference>
<evidence type="ECO:0000313" key="5">
    <source>
        <dbReference type="Proteomes" id="UP000008721"/>
    </source>
</evidence>
<dbReference type="STRING" id="709032.Sulku_0289"/>
<keyword evidence="5" id="KW-1185">Reference proteome</keyword>
<dbReference type="GO" id="GO:0019563">
    <property type="term" value="P:glycerol catabolic process"/>
    <property type="evidence" value="ECO:0007669"/>
    <property type="project" value="TreeGrafter"/>
</dbReference>
<dbReference type="PANTHER" id="PTHR21139">
    <property type="entry name" value="TRIOSEPHOSPHATE ISOMERASE"/>
    <property type="match status" value="1"/>
</dbReference>
<dbReference type="EC" id="5.3.1.1" evidence="3"/>
<reference evidence="4 5" key="1">
    <citation type="journal article" date="2012" name="Stand. Genomic Sci.">
        <title>Complete genome sequence of the sulfur compounds oxidizing chemolithoautotroph Sulfuricurvum kujiense type strain (YK-1(T)).</title>
        <authorList>
            <person name="Han C."/>
            <person name="Kotsyurbenko O."/>
            <person name="Chertkov O."/>
            <person name="Held B."/>
            <person name="Lapidus A."/>
            <person name="Nolan M."/>
            <person name="Lucas S."/>
            <person name="Hammon N."/>
            <person name="Deshpande S."/>
            <person name="Cheng J.F."/>
            <person name="Tapia R."/>
            <person name="Goodwin L.A."/>
            <person name="Pitluck S."/>
            <person name="Liolios K."/>
            <person name="Pagani I."/>
            <person name="Ivanova N."/>
            <person name="Mavromatis K."/>
            <person name="Mikhailova N."/>
            <person name="Pati A."/>
            <person name="Chen A."/>
            <person name="Palaniappan K."/>
            <person name="Land M."/>
            <person name="Hauser L."/>
            <person name="Chang Y.J."/>
            <person name="Jeffries C.D."/>
            <person name="Brambilla E.M."/>
            <person name="Rohde M."/>
            <person name="Spring S."/>
            <person name="Sikorski J."/>
            <person name="Goker M."/>
            <person name="Woyke T."/>
            <person name="Bristow J."/>
            <person name="Eisen J.A."/>
            <person name="Markowitz V."/>
            <person name="Hugenholtz P."/>
            <person name="Kyrpides N.C."/>
            <person name="Klenk H.P."/>
            <person name="Detter J.C."/>
        </authorList>
    </citation>
    <scope>NUCLEOTIDE SEQUENCE [LARGE SCALE GENOMIC DNA]</scope>
    <source>
        <strain evidence="5">ATCC BAA-921 / DSM 16994 / JCM 11577 / YK-1</strain>
    </source>
</reference>
<dbReference type="InterPro" id="IPR020861">
    <property type="entry name" value="Triosephosphate_isomerase_AS"/>
</dbReference>
<proteinExistence type="inferred from homology"/>
<dbReference type="UniPathway" id="UPA00138"/>
<dbReference type="eggNOG" id="COG0149">
    <property type="taxonomic scope" value="Bacteria"/>
</dbReference>
<comment type="subunit">
    <text evidence="3">Homodimer.</text>
</comment>
<comment type="similarity">
    <text evidence="1 3">Belongs to the triosephosphate isomerase family.</text>
</comment>
<dbReference type="Proteomes" id="UP000008721">
    <property type="component" value="Chromosome"/>
</dbReference>
<dbReference type="AlphaFoldDB" id="E4TYH9"/>
<dbReference type="HOGENOM" id="CLU_024251_2_3_7"/>
<dbReference type="GO" id="GO:0006094">
    <property type="term" value="P:gluconeogenesis"/>
    <property type="evidence" value="ECO:0007669"/>
    <property type="project" value="UniProtKB-UniPathway"/>
</dbReference>
<evidence type="ECO:0000256" key="2">
    <source>
        <dbReference type="ARBA" id="ARBA00023235"/>
    </source>
</evidence>
<sequence>MILCANFKANKTRQETRAYMAVVESFVSANDITDTIIVFPPFTALEHDPRNVLIGVQNGYPVKNGAFTGEIALEQLEEFGIKTILIGHSERRHILGETQEQIAAKFRFFAEQGFLIVYCVGEPLEIREQGHEALMAYIEKQFEGIDLTYSDLVLAYEPVWAIGTGLTPSNSDIELLHGALRMKTTAPLLYGGSVKVDNAGEIMALENVDGVLVGSAALSANDFCDMIAQAVELNTEKGE</sequence>
<name>E4TYH9_SULKY</name>
<dbReference type="SUPFAM" id="SSF51351">
    <property type="entry name" value="Triosephosphate isomerase (TIM)"/>
    <property type="match status" value="1"/>
</dbReference>
<evidence type="ECO:0000313" key="4">
    <source>
        <dbReference type="EMBL" id="ADR32956.1"/>
    </source>
</evidence>
<dbReference type="GO" id="GO:0004807">
    <property type="term" value="F:triose-phosphate isomerase activity"/>
    <property type="evidence" value="ECO:0007669"/>
    <property type="project" value="UniProtKB-EC"/>
</dbReference>
<dbReference type="PANTHER" id="PTHR21139:SF42">
    <property type="entry name" value="TRIOSEPHOSPHATE ISOMERASE"/>
    <property type="match status" value="1"/>
</dbReference>
<gene>
    <name evidence="4" type="ordered locus">Sulku_0289</name>
</gene>
<evidence type="ECO:0000256" key="3">
    <source>
        <dbReference type="RuleBase" id="RU363013"/>
    </source>
</evidence>
<dbReference type="GO" id="GO:0046166">
    <property type="term" value="P:glyceraldehyde-3-phosphate biosynthetic process"/>
    <property type="evidence" value="ECO:0007669"/>
    <property type="project" value="TreeGrafter"/>
</dbReference>
<dbReference type="OrthoDB" id="9809429at2"/>
<dbReference type="PROSITE" id="PS00171">
    <property type="entry name" value="TIM_1"/>
    <property type="match status" value="1"/>
</dbReference>
<evidence type="ECO:0000256" key="1">
    <source>
        <dbReference type="ARBA" id="ARBA00007422"/>
    </source>
</evidence>
<dbReference type="GO" id="GO:0005829">
    <property type="term" value="C:cytosol"/>
    <property type="evidence" value="ECO:0007669"/>
    <property type="project" value="TreeGrafter"/>
</dbReference>
<dbReference type="NCBIfam" id="NF000728">
    <property type="entry name" value="PRK00042.3-2"/>
    <property type="match status" value="1"/>
</dbReference>
<comment type="subcellular location">
    <subcellularLocation>
        <location evidence="3">Cytoplasm</location>
    </subcellularLocation>
</comment>
<dbReference type="Gene3D" id="3.20.20.70">
    <property type="entry name" value="Aldolase class I"/>
    <property type="match status" value="1"/>
</dbReference>
<dbReference type="PROSITE" id="PS51440">
    <property type="entry name" value="TIM_2"/>
    <property type="match status" value="1"/>
</dbReference>
<accession>E4TYH9</accession>